<dbReference type="GO" id="GO:0035999">
    <property type="term" value="P:tetrahydrofolate interconversion"/>
    <property type="evidence" value="ECO:0007669"/>
    <property type="project" value="TreeGrafter"/>
</dbReference>
<evidence type="ECO:0000313" key="6">
    <source>
        <dbReference type="EMBL" id="EAQ77586.1"/>
    </source>
</evidence>
<dbReference type="GO" id="GO:0009396">
    <property type="term" value="P:folic acid-containing compound biosynthetic process"/>
    <property type="evidence" value="ECO:0007669"/>
    <property type="project" value="TreeGrafter"/>
</dbReference>
<evidence type="ECO:0000256" key="3">
    <source>
        <dbReference type="ARBA" id="ARBA00022840"/>
    </source>
</evidence>
<comment type="similarity">
    <text evidence="1 5">Belongs to the 5-formyltetrahydrofolate cyclo-ligase family.</text>
</comment>
<evidence type="ECO:0000256" key="1">
    <source>
        <dbReference type="ARBA" id="ARBA00010638"/>
    </source>
</evidence>
<dbReference type="InterPro" id="IPR024185">
    <property type="entry name" value="FTHF_cligase-like_sf"/>
</dbReference>
<keyword evidence="3 4" id="KW-0067">ATP-binding</keyword>
<dbReference type="EC" id="6.3.3.2" evidence="5"/>
<reference evidence="6 7" key="1">
    <citation type="submission" date="2006-02" db="EMBL/GenBank/DDBJ databases">
        <authorList>
            <person name="Amann R."/>
            <person name="Ferriera S."/>
            <person name="Johnson J."/>
            <person name="Kravitz S."/>
            <person name="Halpern A."/>
            <person name="Remington K."/>
            <person name="Beeson K."/>
            <person name="Tran B."/>
            <person name="Rogers Y.-H."/>
            <person name="Friedman R."/>
            <person name="Venter J.C."/>
        </authorList>
    </citation>
    <scope>NUCLEOTIDE SEQUENCE [LARGE SCALE GENOMIC DNA]</scope>
    <source>
        <strain evidence="6 7">DSM 3645</strain>
    </source>
</reference>
<comment type="catalytic activity">
    <reaction evidence="5">
        <text>(6S)-5-formyl-5,6,7,8-tetrahydrofolate + ATP = (6R)-5,10-methenyltetrahydrofolate + ADP + phosphate</text>
        <dbReference type="Rhea" id="RHEA:10488"/>
        <dbReference type="ChEBI" id="CHEBI:30616"/>
        <dbReference type="ChEBI" id="CHEBI:43474"/>
        <dbReference type="ChEBI" id="CHEBI:57455"/>
        <dbReference type="ChEBI" id="CHEBI:57457"/>
        <dbReference type="ChEBI" id="CHEBI:456216"/>
        <dbReference type="EC" id="6.3.3.2"/>
    </reaction>
</comment>
<dbReference type="RefSeq" id="WP_002655255.1">
    <property type="nucleotide sequence ID" value="NZ_CH672377.1"/>
</dbReference>
<evidence type="ECO:0000256" key="5">
    <source>
        <dbReference type="RuleBase" id="RU361279"/>
    </source>
</evidence>
<dbReference type="PIRSF" id="PIRSF006806">
    <property type="entry name" value="FTHF_cligase"/>
    <property type="match status" value="1"/>
</dbReference>
<evidence type="ECO:0000313" key="7">
    <source>
        <dbReference type="Proteomes" id="UP000004358"/>
    </source>
</evidence>
<dbReference type="Proteomes" id="UP000004358">
    <property type="component" value="Unassembled WGS sequence"/>
</dbReference>
<dbReference type="EMBL" id="AANZ01000031">
    <property type="protein sequence ID" value="EAQ77586.1"/>
    <property type="molecule type" value="Genomic_DNA"/>
</dbReference>
<dbReference type="Pfam" id="PF01812">
    <property type="entry name" value="5-FTHF_cyc-lig"/>
    <property type="match status" value="1"/>
</dbReference>
<feature type="binding site" evidence="4">
    <location>
        <position position="53"/>
    </location>
    <ligand>
        <name>substrate</name>
    </ligand>
</feature>
<gene>
    <name evidence="6" type="ORF">DSM3645_08301</name>
</gene>
<evidence type="ECO:0000256" key="2">
    <source>
        <dbReference type="ARBA" id="ARBA00022741"/>
    </source>
</evidence>
<sequence>MAQDALQQKKTLRQSFLAARNQLGDRSERSVRIQARISNWLPQQSAATLLCYVNARCEVDTRSLLHQLLADERRVVVPYCLDDNHLGLFLLSNMSELATGRFGILEPRHQLRDSKRISPVEIDLAILPGVAFDLHGNRLGYGKGYFDRLLSEMRPQAVTCALAFECQLTAQIPTEPHDLPIDYLVTEDRLIRSAAAN</sequence>
<keyword evidence="2 4" id="KW-0547">Nucleotide-binding</keyword>
<keyword evidence="6" id="KW-0436">Ligase</keyword>
<dbReference type="HOGENOM" id="CLU_066245_2_2_0"/>
<dbReference type="AlphaFoldDB" id="A4A119"/>
<proteinExistence type="inferred from homology"/>
<dbReference type="PANTHER" id="PTHR23407:SF1">
    <property type="entry name" value="5-FORMYLTETRAHYDROFOLATE CYCLO-LIGASE"/>
    <property type="match status" value="1"/>
</dbReference>
<keyword evidence="5" id="KW-0479">Metal-binding</keyword>
<keyword evidence="5" id="KW-0460">Magnesium</keyword>
<dbReference type="InterPro" id="IPR037171">
    <property type="entry name" value="NagB/RpiA_transferase-like"/>
</dbReference>
<protein>
    <recommendedName>
        <fullName evidence="5">5-formyltetrahydrofolate cyclo-ligase</fullName>
        <ecNumber evidence="5">6.3.3.2</ecNumber>
    </recommendedName>
</protein>
<dbReference type="InterPro" id="IPR002698">
    <property type="entry name" value="FTHF_cligase"/>
</dbReference>
<dbReference type="NCBIfam" id="TIGR02727">
    <property type="entry name" value="MTHFS_bact"/>
    <property type="match status" value="1"/>
</dbReference>
<organism evidence="6 7">
    <name type="scientific">Blastopirellula marina DSM 3645</name>
    <dbReference type="NCBI Taxonomy" id="314230"/>
    <lineage>
        <taxon>Bacteria</taxon>
        <taxon>Pseudomonadati</taxon>
        <taxon>Planctomycetota</taxon>
        <taxon>Planctomycetia</taxon>
        <taxon>Pirellulales</taxon>
        <taxon>Pirellulaceae</taxon>
        <taxon>Blastopirellula</taxon>
    </lineage>
</organism>
<dbReference type="GO" id="GO:0046872">
    <property type="term" value="F:metal ion binding"/>
    <property type="evidence" value="ECO:0007669"/>
    <property type="project" value="UniProtKB-KW"/>
</dbReference>
<dbReference type="Gene3D" id="3.40.50.10420">
    <property type="entry name" value="NagB/RpiA/CoA transferase-like"/>
    <property type="match status" value="1"/>
</dbReference>
<name>A4A119_9BACT</name>
<dbReference type="GO" id="GO:0030272">
    <property type="term" value="F:5-formyltetrahydrofolate cyclo-ligase activity"/>
    <property type="evidence" value="ECO:0007669"/>
    <property type="project" value="UniProtKB-EC"/>
</dbReference>
<feature type="binding site" evidence="4">
    <location>
        <position position="58"/>
    </location>
    <ligand>
        <name>substrate</name>
    </ligand>
</feature>
<dbReference type="eggNOG" id="COG0212">
    <property type="taxonomic scope" value="Bacteria"/>
</dbReference>
<accession>A4A119</accession>
<dbReference type="GO" id="GO:0005524">
    <property type="term" value="F:ATP binding"/>
    <property type="evidence" value="ECO:0007669"/>
    <property type="project" value="UniProtKB-KW"/>
</dbReference>
<dbReference type="STRING" id="314230.DSM3645_08301"/>
<comment type="cofactor">
    <cofactor evidence="5">
        <name>Mg(2+)</name>
        <dbReference type="ChEBI" id="CHEBI:18420"/>
    </cofactor>
</comment>
<dbReference type="PANTHER" id="PTHR23407">
    <property type="entry name" value="ATPASE INHIBITOR/5-FORMYLTETRAHYDROFOLATE CYCLO-LIGASE"/>
    <property type="match status" value="1"/>
</dbReference>
<dbReference type="SUPFAM" id="SSF100950">
    <property type="entry name" value="NagB/RpiA/CoA transferase-like"/>
    <property type="match status" value="1"/>
</dbReference>
<evidence type="ECO:0000256" key="4">
    <source>
        <dbReference type="PIRSR" id="PIRSR006806-1"/>
    </source>
</evidence>
<comment type="caution">
    <text evidence="6">The sequence shown here is derived from an EMBL/GenBank/DDBJ whole genome shotgun (WGS) entry which is preliminary data.</text>
</comment>
<feature type="binding site" evidence="4">
    <location>
        <begin position="9"/>
        <end position="13"/>
    </location>
    <ligand>
        <name>ATP</name>
        <dbReference type="ChEBI" id="CHEBI:30616"/>
    </ligand>
</feature>